<sequence length="308" mass="33633">MPRVIAPGAGDAITLDELVDALEAERWDPRDEDAFAALGPWLARLGRNRDFLADLAIAELEQRFAGQEGNSYGAQVLMLRPPGTRYALRANFWPARDDAVVKAGGTAPFFYDLPHDHNFSFLTLGYLGPGYWSDYYLFDGAVAGLPGERARLVFDRRARLEPGKLMLYRAHHDVHVQLPPDSFSVSLNVLGYERGQPWRTQYRFDTAADTITQAMTTTPSEALVTLATRLGGEAGTALVADLSRRHPHPRLRATALAALRGALSPHELYATSERALGDGHPLVAATARATIAALQDRSVPDPPPPTAT</sequence>
<protein>
    <submittedName>
        <fullName evidence="1">Transposase</fullName>
    </submittedName>
</protein>
<comment type="caution">
    <text evidence="1">The sequence shown here is derived from an EMBL/GenBank/DDBJ whole genome shotgun (WGS) entry which is preliminary data.</text>
</comment>
<dbReference type="AlphaFoldDB" id="A0A2W5P5W5"/>
<dbReference type="Proteomes" id="UP000249229">
    <property type="component" value="Unassembled WGS sequence"/>
</dbReference>
<reference evidence="1 2" key="1">
    <citation type="submission" date="2017-08" db="EMBL/GenBank/DDBJ databases">
        <title>Infants hospitalized years apart are colonized by the same room-sourced microbial strains.</title>
        <authorList>
            <person name="Brooks B."/>
            <person name="Olm M.R."/>
            <person name="Firek B.A."/>
            <person name="Baker R."/>
            <person name="Thomas B.C."/>
            <person name="Morowitz M.J."/>
            <person name="Banfield J.F."/>
        </authorList>
    </citation>
    <scope>NUCLEOTIDE SEQUENCE [LARGE SCALE GENOMIC DNA]</scope>
    <source>
        <strain evidence="1">S2_005_001_R1_22</strain>
    </source>
</reference>
<gene>
    <name evidence="1" type="ORF">DI544_06315</name>
</gene>
<organism evidence="1 2">
    <name type="scientific">Sphingomonas taxi</name>
    <dbReference type="NCBI Taxonomy" id="1549858"/>
    <lineage>
        <taxon>Bacteria</taxon>
        <taxon>Pseudomonadati</taxon>
        <taxon>Pseudomonadota</taxon>
        <taxon>Alphaproteobacteria</taxon>
        <taxon>Sphingomonadales</taxon>
        <taxon>Sphingomonadaceae</taxon>
        <taxon>Sphingomonas</taxon>
    </lineage>
</organism>
<evidence type="ECO:0000313" key="1">
    <source>
        <dbReference type="EMBL" id="PZQ61182.1"/>
    </source>
</evidence>
<name>A0A2W5P5W5_9SPHN</name>
<evidence type="ECO:0000313" key="2">
    <source>
        <dbReference type="Proteomes" id="UP000249229"/>
    </source>
</evidence>
<proteinExistence type="predicted"/>
<dbReference type="EMBL" id="QFQI01000003">
    <property type="protein sequence ID" value="PZQ61182.1"/>
    <property type="molecule type" value="Genomic_DNA"/>
</dbReference>
<accession>A0A2W5P5W5</accession>